<keyword evidence="1" id="KW-0489">Methyltransferase</keyword>
<sequence length="39" mass="4439">DDIDAACGQLVGQVADRTRRAEQWQKKVAQRQEILRTQG</sequence>
<evidence type="ECO:0000313" key="2">
    <source>
        <dbReference type="Proteomes" id="UP000280073"/>
    </source>
</evidence>
<proteinExistence type="predicted"/>
<dbReference type="Proteomes" id="UP000280073">
    <property type="component" value="Unassembled WGS sequence"/>
</dbReference>
<dbReference type="GO" id="GO:0032259">
    <property type="term" value="P:methylation"/>
    <property type="evidence" value="ECO:0007669"/>
    <property type="project" value="UniProtKB-KW"/>
</dbReference>
<dbReference type="GO" id="GO:0008168">
    <property type="term" value="F:methyltransferase activity"/>
    <property type="evidence" value="ECO:0007669"/>
    <property type="project" value="UniProtKB-KW"/>
</dbReference>
<feature type="non-terminal residue" evidence="1">
    <location>
        <position position="1"/>
    </location>
</feature>
<organism evidence="1 2">
    <name type="scientific">Acinetobacter baumannii</name>
    <dbReference type="NCBI Taxonomy" id="470"/>
    <lineage>
        <taxon>Bacteria</taxon>
        <taxon>Pseudomonadati</taxon>
        <taxon>Pseudomonadota</taxon>
        <taxon>Gammaproteobacteria</taxon>
        <taxon>Moraxellales</taxon>
        <taxon>Moraxellaceae</taxon>
        <taxon>Acinetobacter</taxon>
        <taxon>Acinetobacter calcoaceticus/baumannii complex</taxon>
    </lineage>
</organism>
<dbReference type="AlphaFoldDB" id="A0A3R9ZKY5"/>
<keyword evidence="1" id="KW-0808">Transferase</keyword>
<evidence type="ECO:0000313" key="1">
    <source>
        <dbReference type="EMBL" id="RSR30604.1"/>
    </source>
</evidence>
<reference evidence="1 2" key="1">
    <citation type="submission" date="2018-10" db="EMBL/GenBank/DDBJ databases">
        <title>GWAS and RNA-Seq identify cryptic mechanisms of antimicrobial resistance in Acinetobacter baumannii.</title>
        <authorList>
            <person name="Sahl J.W."/>
        </authorList>
    </citation>
    <scope>NUCLEOTIDE SEQUENCE [LARGE SCALE GENOMIC DNA]</scope>
    <source>
        <strain evidence="1 2">TG28175</strain>
    </source>
</reference>
<comment type="caution">
    <text evidence="1">The sequence shown here is derived from an EMBL/GenBank/DDBJ whole genome shotgun (WGS) entry which is preliminary data.</text>
</comment>
<protein>
    <submittedName>
        <fullName evidence="1">23S rRNA (Adenine(2503)-C(2))-methyltransferase RlmN</fullName>
    </submittedName>
</protein>
<name>A0A3R9ZKY5_ACIBA</name>
<dbReference type="EMBL" id="RFDI01002010">
    <property type="protein sequence ID" value="RSR30604.1"/>
    <property type="molecule type" value="Genomic_DNA"/>
</dbReference>
<gene>
    <name evidence="1" type="ORF">EA686_25320</name>
</gene>
<accession>A0A3R9ZKY5</accession>